<sequence>MTGITISILTIVIGTVTGIGTGMIVSVAAEIAATGAATDAASKYCESIIMPPLGIASWGRLSYFCWD</sequence>
<accession>A0A212JTP5</accession>
<name>A0A212JTP5_9FIRM</name>
<evidence type="ECO:0000313" key="1">
    <source>
        <dbReference type="EMBL" id="SBW02824.1"/>
    </source>
</evidence>
<dbReference type="EMBL" id="FLUN01000001">
    <property type="protein sequence ID" value="SBW02824.1"/>
    <property type="molecule type" value="Genomic_DNA"/>
</dbReference>
<proteinExistence type="predicted"/>
<organism evidence="1">
    <name type="scientific">uncultured Eubacteriales bacterium</name>
    <dbReference type="NCBI Taxonomy" id="172733"/>
    <lineage>
        <taxon>Bacteria</taxon>
        <taxon>Bacillati</taxon>
        <taxon>Bacillota</taxon>
        <taxon>Clostridia</taxon>
        <taxon>Eubacteriales</taxon>
        <taxon>environmental samples</taxon>
    </lineage>
</organism>
<dbReference type="AlphaFoldDB" id="A0A212JTP5"/>
<reference evidence="1" key="1">
    <citation type="submission" date="2016-04" db="EMBL/GenBank/DDBJ databases">
        <authorList>
            <person name="Evans L.H."/>
            <person name="Alamgir A."/>
            <person name="Owens N."/>
            <person name="Weber N.D."/>
            <person name="Virtaneva K."/>
            <person name="Barbian K."/>
            <person name="Babar A."/>
            <person name="Rosenke K."/>
        </authorList>
    </citation>
    <scope>NUCLEOTIDE SEQUENCE</scope>
    <source>
        <strain evidence="1">86</strain>
    </source>
</reference>
<gene>
    <name evidence="1" type="ORF">KL86CLO1_11701</name>
</gene>
<protein>
    <submittedName>
        <fullName evidence="1">Uncharacterized protein</fullName>
    </submittedName>
</protein>